<dbReference type="EMBL" id="WIUZ02000008">
    <property type="protein sequence ID" value="KAF9784441.1"/>
    <property type="molecule type" value="Genomic_DNA"/>
</dbReference>
<feature type="transmembrane region" description="Helical" evidence="1">
    <location>
        <begin position="426"/>
        <end position="444"/>
    </location>
</feature>
<feature type="transmembrane region" description="Helical" evidence="1">
    <location>
        <begin position="21"/>
        <end position="45"/>
    </location>
</feature>
<evidence type="ECO:0000313" key="5">
    <source>
        <dbReference type="Proteomes" id="UP000736335"/>
    </source>
</evidence>
<dbReference type="InterPro" id="IPR053951">
    <property type="entry name" value="K_trans_N"/>
</dbReference>
<comment type="caution">
    <text evidence="4">The sequence shown here is derived from an EMBL/GenBank/DDBJ whole genome shotgun (WGS) entry which is preliminary data.</text>
</comment>
<gene>
    <name evidence="3" type="ORF">BJ322DRAFT_1006959</name>
    <name evidence="4" type="ORF">BJ322DRAFT_1007170</name>
</gene>
<evidence type="ECO:0000313" key="4">
    <source>
        <dbReference type="EMBL" id="KAF9784457.1"/>
    </source>
</evidence>
<sequence>MESRVTADTLEKGMVQTRRPHTACGFGLLALSFMTLGKCVIHSSVATSPLYVLNSVWLPNGPAPPPEDVIGVLSAIIWSMTLLPLVKYAFIYLHFGTGEGEGGSFALFQGLFPPPREDIDGDRVLTGDSSYKTRSVSETAIPAAALVTETAGVRIPLAMVSPVANRHWKAGLIKNVTGTKPCTAGSVTGISLALLTPFFLIQPLGTERLGIAFSPGDPVYLAVGVTGIVNITAHPGIFRAFDPSRAVMFFVRTKRFTDLVGVLLALTGCEAMFASLGQFNMLSIQPSFPAFVFPNLILAYLGQGARMIRDGEAVINNICYATIPGSSNGPLFWIVYIFGILATLTVYQAMVTSTFSLVQQLVNAKSLPPIRIKHTSEKIQVMIAVIVFVVAFKNSETLTNAYGFAVATVMFTTTTLLAVQMVYVKRLPVIVAVGFFVVFGFLDGEAHRILLPLRCLIRLGRACRILSLGLLGSGLRFLKSS</sequence>
<feature type="transmembrane region" description="Helical" evidence="1">
    <location>
        <begin position="401"/>
        <end position="419"/>
    </location>
</feature>
<dbReference type="EMBL" id="WIUZ02000008">
    <property type="protein sequence ID" value="KAF9784457.1"/>
    <property type="molecule type" value="Genomic_DNA"/>
</dbReference>
<name>A0A9P6HCU1_9AGAM</name>
<dbReference type="GO" id="GO:0015079">
    <property type="term" value="F:potassium ion transmembrane transporter activity"/>
    <property type="evidence" value="ECO:0007669"/>
    <property type="project" value="InterPro"/>
</dbReference>
<organism evidence="4 5">
    <name type="scientific">Thelephora terrestris</name>
    <dbReference type="NCBI Taxonomy" id="56493"/>
    <lineage>
        <taxon>Eukaryota</taxon>
        <taxon>Fungi</taxon>
        <taxon>Dikarya</taxon>
        <taxon>Basidiomycota</taxon>
        <taxon>Agaricomycotina</taxon>
        <taxon>Agaricomycetes</taxon>
        <taxon>Thelephorales</taxon>
        <taxon>Thelephoraceae</taxon>
        <taxon>Thelephora</taxon>
    </lineage>
</organism>
<keyword evidence="5" id="KW-1185">Reference proteome</keyword>
<dbReference type="InterPro" id="IPR003855">
    <property type="entry name" value="K+_transporter"/>
</dbReference>
<feature type="transmembrane region" description="Helical" evidence="1">
    <location>
        <begin position="259"/>
        <end position="279"/>
    </location>
</feature>
<reference evidence="4" key="2">
    <citation type="submission" date="2020-11" db="EMBL/GenBank/DDBJ databases">
        <authorList>
            <consortium name="DOE Joint Genome Institute"/>
            <person name="Kuo A."/>
            <person name="Miyauchi S."/>
            <person name="Kiss E."/>
            <person name="Drula E."/>
            <person name="Kohler A."/>
            <person name="Sanchez-Garcia M."/>
            <person name="Andreopoulos B."/>
            <person name="Barry K.W."/>
            <person name="Bonito G."/>
            <person name="Buee M."/>
            <person name="Carver A."/>
            <person name="Chen C."/>
            <person name="Cichocki N."/>
            <person name="Clum A."/>
            <person name="Culley D."/>
            <person name="Crous P.W."/>
            <person name="Fauchery L."/>
            <person name="Girlanda M."/>
            <person name="Hayes R."/>
            <person name="Keri Z."/>
            <person name="Labutti K."/>
            <person name="Lipzen A."/>
            <person name="Lombard V."/>
            <person name="Magnuson J."/>
            <person name="Maillard F."/>
            <person name="Morin E."/>
            <person name="Murat C."/>
            <person name="Nolan M."/>
            <person name="Ohm R."/>
            <person name="Pangilinan J."/>
            <person name="Pereira M."/>
            <person name="Perotto S."/>
            <person name="Peter M."/>
            <person name="Riley R."/>
            <person name="Sitrit Y."/>
            <person name="Stielow B."/>
            <person name="Szollosi G."/>
            <person name="Zifcakova L."/>
            <person name="Stursova M."/>
            <person name="Spatafora J.W."/>
            <person name="Tedersoo L."/>
            <person name="Vaario L.-M."/>
            <person name="Yamada A."/>
            <person name="Yan M."/>
            <person name="Wang P."/>
            <person name="Xu J."/>
            <person name="Bruns T."/>
            <person name="Baldrian P."/>
            <person name="Vilgalys R."/>
            <person name="Henrissat B."/>
            <person name="Grigoriev I.V."/>
            <person name="Hibbett D."/>
            <person name="Nagy L.G."/>
            <person name="Martin F.M."/>
        </authorList>
    </citation>
    <scope>NUCLEOTIDE SEQUENCE</scope>
    <source>
        <strain evidence="4">UH-Tt-Lm1</strain>
    </source>
</reference>
<feature type="domain" description="K+ potassium transporter integral membrane" evidence="2">
    <location>
        <begin position="40"/>
        <end position="444"/>
    </location>
</feature>
<keyword evidence="1" id="KW-0812">Transmembrane</keyword>
<dbReference type="OrthoDB" id="504708at2759"/>
<feature type="transmembrane region" description="Helical" evidence="1">
    <location>
        <begin position="333"/>
        <end position="358"/>
    </location>
</feature>
<protein>
    <submittedName>
        <fullName evidence="4">Potassium transporter</fullName>
    </submittedName>
</protein>
<dbReference type="PANTHER" id="PTHR30540">
    <property type="entry name" value="OSMOTIC STRESS POTASSIUM TRANSPORTER"/>
    <property type="match status" value="1"/>
</dbReference>
<keyword evidence="1" id="KW-0472">Membrane</keyword>
<dbReference type="PANTHER" id="PTHR30540:SF83">
    <property type="entry name" value="K+ POTASSIUM TRANSPORTER"/>
    <property type="match status" value="1"/>
</dbReference>
<dbReference type="Pfam" id="PF02705">
    <property type="entry name" value="K_trans"/>
    <property type="match status" value="1"/>
</dbReference>
<evidence type="ECO:0000313" key="3">
    <source>
        <dbReference type="EMBL" id="KAF9784441.1"/>
    </source>
</evidence>
<evidence type="ECO:0000256" key="1">
    <source>
        <dbReference type="SAM" id="Phobius"/>
    </source>
</evidence>
<reference evidence="4" key="1">
    <citation type="journal article" date="2020" name="Nat. Commun.">
        <title>Large-scale genome sequencing of mycorrhizal fungi provides insights into the early evolution of symbiotic traits.</title>
        <authorList>
            <person name="Miyauchi S."/>
            <person name="Kiss E."/>
            <person name="Kuo A."/>
            <person name="Drula E."/>
            <person name="Kohler A."/>
            <person name="Sanchez-Garcia M."/>
            <person name="Morin E."/>
            <person name="Andreopoulos B."/>
            <person name="Barry K.W."/>
            <person name="Bonito G."/>
            <person name="Buee M."/>
            <person name="Carver A."/>
            <person name="Chen C."/>
            <person name="Cichocki N."/>
            <person name="Clum A."/>
            <person name="Culley D."/>
            <person name="Crous P.W."/>
            <person name="Fauchery L."/>
            <person name="Girlanda M."/>
            <person name="Hayes R.D."/>
            <person name="Keri Z."/>
            <person name="LaButti K."/>
            <person name="Lipzen A."/>
            <person name="Lombard V."/>
            <person name="Magnuson J."/>
            <person name="Maillard F."/>
            <person name="Murat C."/>
            <person name="Nolan M."/>
            <person name="Ohm R.A."/>
            <person name="Pangilinan J."/>
            <person name="Pereira M.F."/>
            <person name="Perotto S."/>
            <person name="Peter M."/>
            <person name="Pfister S."/>
            <person name="Riley R."/>
            <person name="Sitrit Y."/>
            <person name="Stielow J.B."/>
            <person name="Szollosi G."/>
            <person name="Zifcakova L."/>
            <person name="Stursova M."/>
            <person name="Spatafora J.W."/>
            <person name="Tedersoo L."/>
            <person name="Vaario L.M."/>
            <person name="Yamada A."/>
            <person name="Yan M."/>
            <person name="Wang P."/>
            <person name="Xu J."/>
            <person name="Bruns T."/>
            <person name="Baldrian P."/>
            <person name="Vilgalys R."/>
            <person name="Dunand C."/>
            <person name="Henrissat B."/>
            <person name="Grigoriev I.V."/>
            <person name="Hibbett D."/>
            <person name="Nagy L.G."/>
            <person name="Martin F.M."/>
        </authorList>
    </citation>
    <scope>NUCLEOTIDE SEQUENCE</scope>
    <source>
        <strain evidence="4">UH-Tt-Lm1</strain>
    </source>
</reference>
<accession>A0A9P6HCU1</accession>
<proteinExistence type="predicted"/>
<dbReference type="GO" id="GO:0016020">
    <property type="term" value="C:membrane"/>
    <property type="evidence" value="ECO:0007669"/>
    <property type="project" value="InterPro"/>
</dbReference>
<dbReference type="Proteomes" id="UP000736335">
    <property type="component" value="Unassembled WGS sequence"/>
</dbReference>
<feature type="transmembrane region" description="Helical" evidence="1">
    <location>
        <begin position="69"/>
        <end position="90"/>
    </location>
</feature>
<dbReference type="AlphaFoldDB" id="A0A9P6HCU1"/>
<evidence type="ECO:0000259" key="2">
    <source>
        <dbReference type="Pfam" id="PF02705"/>
    </source>
</evidence>
<feature type="transmembrane region" description="Helical" evidence="1">
    <location>
        <begin position="220"/>
        <end position="238"/>
    </location>
</feature>
<feature type="transmembrane region" description="Helical" evidence="1">
    <location>
        <begin position="182"/>
        <end position="200"/>
    </location>
</feature>
<keyword evidence="1" id="KW-1133">Transmembrane helix</keyword>